<keyword evidence="6 8" id="KW-1133">Transmembrane helix</keyword>
<reference evidence="9 10" key="1">
    <citation type="submission" date="2019-12" db="EMBL/GenBank/DDBJ databases">
        <title>Strain KN286 was isolated from seawater, which was collected from Caroline Seamount in the tropical western Pacific.</title>
        <authorList>
            <person name="Wang Q."/>
        </authorList>
    </citation>
    <scope>NUCLEOTIDE SEQUENCE [LARGE SCALE GENOMIC DNA]</scope>
    <source>
        <strain evidence="9 10">KN286</strain>
    </source>
</reference>
<feature type="transmembrane region" description="Helical" evidence="8">
    <location>
        <begin position="126"/>
        <end position="144"/>
    </location>
</feature>
<keyword evidence="5 8" id="KW-0812">Transmembrane</keyword>
<evidence type="ECO:0000256" key="3">
    <source>
        <dbReference type="ARBA" id="ARBA00022448"/>
    </source>
</evidence>
<accession>A0A6B0TTE9</accession>
<proteinExistence type="inferred from homology"/>
<dbReference type="GO" id="GO:0005886">
    <property type="term" value="C:plasma membrane"/>
    <property type="evidence" value="ECO:0007669"/>
    <property type="project" value="UniProtKB-SubCell"/>
</dbReference>
<keyword evidence="10" id="KW-1185">Reference proteome</keyword>
<feature type="transmembrane region" description="Helical" evidence="8">
    <location>
        <begin position="156"/>
        <end position="173"/>
    </location>
</feature>
<feature type="transmembrane region" description="Helical" evidence="8">
    <location>
        <begin position="279"/>
        <end position="301"/>
    </location>
</feature>
<gene>
    <name evidence="9" type="ORF">GSH16_03555</name>
</gene>
<dbReference type="InterPro" id="IPR052017">
    <property type="entry name" value="TSUP"/>
</dbReference>
<dbReference type="PANTHER" id="PTHR30269:SF37">
    <property type="entry name" value="MEMBRANE TRANSPORTER PROTEIN"/>
    <property type="match status" value="1"/>
</dbReference>
<feature type="transmembrane region" description="Helical" evidence="8">
    <location>
        <begin position="179"/>
        <end position="196"/>
    </location>
</feature>
<dbReference type="InterPro" id="IPR002781">
    <property type="entry name" value="TM_pro_TauE-like"/>
</dbReference>
<evidence type="ECO:0000256" key="1">
    <source>
        <dbReference type="ARBA" id="ARBA00004651"/>
    </source>
</evidence>
<dbReference type="Pfam" id="PF01925">
    <property type="entry name" value="TauE"/>
    <property type="match status" value="1"/>
</dbReference>
<evidence type="ECO:0000256" key="7">
    <source>
        <dbReference type="ARBA" id="ARBA00023136"/>
    </source>
</evidence>
<organism evidence="9 10">
    <name type="scientific">Oceanomicrobium pacificus</name>
    <dbReference type="NCBI Taxonomy" id="2692916"/>
    <lineage>
        <taxon>Bacteria</taxon>
        <taxon>Pseudomonadati</taxon>
        <taxon>Pseudomonadota</taxon>
        <taxon>Alphaproteobacteria</taxon>
        <taxon>Rhodobacterales</taxon>
        <taxon>Paracoccaceae</taxon>
        <taxon>Oceanomicrobium</taxon>
    </lineage>
</organism>
<evidence type="ECO:0000256" key="4">
    <source>
        <dbReference type="ARBA" id="ARBA00022475"/>
    </source>
</evidence>
<keyword evidence="4 8" id="KW-1003">Cell membrane</keyword>
<evidence type="ECO:0000256" key="2">
    <source>
        <dbReference type="ARBA" id="ARBA00009142"/>
    </source>
</evidence>
<sequence length="329" mass="35221">MGQGSADLAGTDQGNFRSCHFLKSPVSVKIALGVAANGNFRKSATWRSRRAADLILTQGQDREGQNRPGRPPFFQDIIPVELDATFFAFAIPAVLFAGMSKGGFGGGAAFAASPLLALILPPQYAIGVMLPLLMVMDVTAIRAYWRLWDWRNARALMAGAVPGILLGSAIYSIADPDLFRLLIGLIAVGFVCFQIARGRGWISVAPRPFSAIRAGSWGGVAGLTSFISHAGGPPAAVHLLGQNLGKTTYQATTVLTFWWINLVKVPPYAMLGMFSRESLTASLMLAPVAILGVLVGVVAHRVVPERLFFQITYTFLLITGSKLIFDALT</sequence>
<evidence type="ECO:0000313" key="10">
    <source>
        <dbReference type="Proteomes" id="UP000436016"/>
    </source>
</evidence>
<dbReference type="PANTHER" id="PTHR30269">
    <property type="entry name" value="TRANSMEMBRANE PROTEIN YFCA"/>
    <property type="match status" value="1"/>
</dbReference>
<dbReference type="AlphaFoldDB" id="A0A6B0TTE9"/>
<evidence type="ECO:0000256" key="5">
    <source>
        <dbReference type="ARBA" id="ARBA00022692"/>
    </source>
</evidence>
<dbReference type="Proteomes" id="UP000436016">
    <property type="component" value="Unassembled WGS sequence"/>
</dbReference>
<keyword evidence="7 8" id="KW-0472">Membrane</keyword>
<evidence type="ECO:0000313" key="9">
    <source>
        <dbReference type="EMBL" id="MXU64512.1"/>
    </source>
</evidence>
<evidence type="ECO:0000256" key="6">
    <source>
        <dbReference type="ARBA" id="ARBA00022989"/>
    </source>
</evidence>
<protein>
    <recommendedName>
        <fullName evidence="8">Probable membrane transporter protein</fullName>
    </recommendedName>
</protein>
<comment type="similarity">
    <text evidence="2 8">Belongs to the 4-toluene sulfonate uptake permease (TSUP) (TC 2.A.102) family.</text>
</comment>
<keyword evidence="3" id="KW-0813">Transport</keyword>
<name>A0A6B0TTE9_9RHOB</name>
<comment type="subcellular location">
    <subcellularLocation>
        <location evidence="1 8">Cell membrane</location>
        <topology evidence="1 8">Multi-pass membrane protein</topology>
    </subcellularLocation>
</comment>
<evidence type="ECO:0000256" key="8">
    <source>
        <dbReference type="RuleBase" id="RU363041"/>
    </source>
</evidence>
<comment type="caution">
    <text evidence="9">The sequence shown here is derived from an EMBL/GenBank/DDBJ whole genome shotgun (WGS) entry which is preliminary data.</text>
</comment>
<dbReference type="EMBL" id="WUWG01000001">
    <property type="protein sequence ID" value="MXU64512.1"/>
    <property type="molecule type" value="Genomic_DNA"/>
</dbReference>
<feature type="transmembrane region" description="Helical" evidence="8">
    <location>
        <begin position="307"/>
        <end position="325"/>
    </location>
</feature>